<protein>
    <submittedName>
        <fullName evidence="1">Uncharacterized protein</fullName>
    </submittedName>
</protein>
<organism evidence="1 2">
    <name type="scientific">Methanothrix harundinacea</name>
    <dbReference type="NCBI Taxonomy" id="301375"/>
    <lineage>
        <taxon>Archaea</taxon>
        <taxon>Methanobacteriati</taxon>
        <taxon>Methanobacteriota</taxon>
        <taxon>Stenosarchaea group</taxon>
        <taxon>Methanomicrobia</taxon>
        <taxon>Methanotrichales</taxon>
        <taxon>Methanotrichaceae</taxon>
        <taxon>Methanothrix</taxon>
    </lineage>
</organism>
<dbReference type="AlphaFoldDB" id="A0A117LEY2"/>
<dbReference type="PATRIC" id="fig|301375.7.peg.657"/>
<name>A0A117LEY2_9EURY</name>
<proteinExistence type="predicted"/>
<gene>
    <name evidence="1" type="ORF">XD72_2197</name>
</gene>
<dbReference type="EMBL" id="LGFT01000074">
    <property type="protein sequence ID" value="KUK43435.1"/>
    <property type="molecule type" value="Genomic_DNA"/>
</dbReference>
<accession>A0A117LEY2</accession>
<dbReference type="Proteomes" id="UP000057043">
    <property type="component" value="Unassembled WGS sequence"/>
</dbReference>
<comment type="caution">
    <text evidence="1">The sequence shown here is derived from an EMBL/GenBank/DDBJ whole genome shotgun (WGS) entry which is preliminary data.</text>
</comment>
<reference evidence="1 2" key="1">
    <citation type="journal article" date="2015" name="MBio">
        <title>Genome-Resolved Metagenomic Analysis Reveals Roles for Candidate Phyla and Other Microbial Community Members in Biogeochemical Transformations in Oil Reservoirs.</title>
        <authorList>
            <person name="Hu P."/>
            <person name="Tom L."/>
            <person name="Singh A."/>
            <person name="Thomas B.C."/>
            <person name="Baker B.J."/>
            <person name="Piceno Y.M."/>
            <person name="Andersen G.L."/>
            <person name="Banfield J.F."/>
        </authorList>
    </citation>
    <scope>NUCLEOTIDE SEQUENCE [LARGE SCALE GENOMIC DNA]</scope>
    <source>
        <strain evidence="1">57_489</strain>
    </source>
</reference>
<sequence length="51" mass="5767">MPKTQLNPRVLAMSEMRHKAVAEQVTDRHLEVLSGSRKKDAVQKYSAVLAF</sequence>
<evidence type="ECO:0000313" key="1">
    <source>
        <dbReference type="EMBL" id="KUK43435.1"/>
    </source>
</evidence>
<evidence type="ECO:0000313" key="2">
    <source>
        <dbReference type="Proteomes" id="UP000057043"/>
    </source>
</evidence>